<feature type="signal peptide" evidence="1">
    <location>
        <begin position="1"/>
        <end position="26"/>
    </location>
</feature>
<gene>
    <name evidence="2" type="ORF">GBAR_LOCUS17653</name>
</gene>
<evidence type="ECO:0000313" key="2">
    <source>
        <dbReference type="EMBL" id="CAI8031132.1"/>
    </source>
</evidence>
<evidence type="ECO:0000256" key="1">
    <source>
        <dbReference type="SAM" id="SignalP"/>
    </source>
</evidence>
<keyword evidence="2" id="KW-0378">Hydrolase</keyword>
<comment type="caution">
    <text evidence="2">The sequence shown here is derived from an EMBL/GenBank/DDBJ whole genome shotgun (WGS) entry which is preliminary data.</text>
</comment>
<protein>
    <submittedName>
        <fullName evidence="2">Glycosyl hydrolase ecdE</fullName>
    </submittedName>
</protein>
<dbReference type="EMBL" id="CASHTH010002520">
    <property type="protein sequence ID" value="CAI8031132.1"/>
    <property type="molecule type" value="Genomic_DNA"/>
</dbReference>
<name>A0AA35SL51_GEOBA</name>
<accession>A0AA35SL51</accession>
<keyword evidence="1" id="KW-0732">Signal</keyword>
<organism evidence="2 3">
    <name type="scientific">Geodia barretti</name>
    <name type="common">Barrett's horny sponge</name>
    <dbReference type="NCBI Taxonomy" id="519541"/>
    <lineage>
        <taxon>Eukaryota</taxon>
        <taxon>Metazoa</taxon>
        <taxon>Porifera</taxon>
        <taxon>Demospongiae</taxon>
        <taxon>Heteroscleromorpha</taxon>
        <taxon>Tetractinellida</taxon>
        <taxon>Astrophorina</taxon>
        <taxon>Geodiidae</taxon>
        <taxon>Geodia</taxon>
    </lineage>
</organism>
<sequence>MYFSLMMPSVLLILLVLPINIASARAFNNDFETGDLTDWEKDDVAFDFQPTWGDNPTARGRGQPSEHQGDWWLGLYEKYQGPKVGKKLGQNPGATQGDGPQGTLTSIEFTIIGKTMNFLVGGGNHPWKDDPAPCSVNLEIKGKVVLTSTGKATETMARVEWDISEFNGKTAQIVVVDNNSGGWGHPNFDDIHQADSKGKNIPWEQVLSVDARGKLAVTWAQMKKYY</sequence>
<evidence type="ECO:0000313" key="3">
    <source>
        <dbReference type="Proteomes" id="UP001174909"/>
    </source>
</evidence>
<dbReference type="Proteomes" id="UP001174909">
    <property type="component" value="Unassembled WGS sequence"/>
</dbReference>
<proteinExistence type="predicted"/>
<dbReference type="GO" id="GO:0016787">
    <property type="term" value="F:hydrolase activity"/>
    <property type="evidence" value="ECO:0007669"/>
    <property type="project" value="UniProtKB-KW"/>
</dbReference>
<feature type="chain" id="PRO_5041321679" evidence="1">
    <location>
        <begin position="27"/>
        <end position="226"/>
    </location>
</feature>
<dbReference type="AlphaFoldDB" id="A0AA35SL51"/>
<keyword evidence="3" id="KW-1185">Reference proteome</keyword>
<reference evidence="2" key="1">
    <citation type="submission" date="2023-03" db="EMBL/GenBank/DDBJ databases">
        <authorList>
            <person name="Steffen K."/>
            <person name="Cardenas P."/>
        </authorList>
    </citation>
    <scope>NUCLEOTIDE SEQUENCE</scope>
</reference>